<dbReference type="GO" id="GO:0006357">
    <property type="term" value="P:regulation of transcription by RNA polymerase II"/>
    <property type="evidence" value="ECO:0007669"/>
    <property type="project" value="TreeGrafter"/>
</dbReference>
<feature type="domain" description="THAP-type" evidence="12">
    <location>
        <begin position="1"/>
        <end position="85"/>
    </location>
</feature>
<dbReference type="PROSITE" id="PS50950">
    <property type="entry name" value="ZF_THAP"/>
    <property type="match status" value="1"/>
</dbReference>
<dbReference type="AlphaFoldDB" id="A0A182UC22"/>
<dbReference type="GO" id="GO:0003677">
    <property type="term" value="F:DNA binding"/>
    <property type="evidence" value="ECO:0007669"/>
    <property type="project" value="UniProtKB-UniRule"/>
</dbReference>
<dbReference type="GO" id="GO:0005634">
    <property type="term" value="C:nucleus"/>
    <property type="evidence" value="ECO:0007669"/>
    <property type="project" value="UniProtKB-SubCell"/>
</dbReference>
<feature type="region of interest" description="Disordered" evidence="10">
    <location>
        <begin position="985"/>
        <end position="1037"/>
    </location>
</feature>
<evidence type="ECO:0000256" key="2">
    <source>
        <dbReference type="ARBA" id="ARBA00022723"/>
    </source>
</evidence>
<dbReference type="SMART" id="SM00980">
    <property type="entry name" value="THAP"/>
    <property type="match status" value="1"/>
</dbReference>
<keyword evidence="4 8" id="KW-0863">Zinc-finger</keyword>
<dbReference type="PANTHER" id="PTHR15856">
    <property type="entry name" value="PHD FINGER PROTEIN 20-RELATED"/>
    <property type="match status" value="1"/>
</dbReference>
<evidence type="ECO:0000256" key="8">
    <source>
        <dbReference type="PROSITE-ProRule" id="PRU00042"/>
    </source>
</evidence>
<feature type="region of interest" description="Disordered" evidence="10">
    <location>
        <begin position="751"/>
        <end position="792"/>
    </location>
</feature>
<protein>
    <recommendedName>
        <fullName evidence="16">MBD domain-containing protein</fullName>
    </recommendedName>
</protein>
<feature type="domain" description="C2H2-type" evidence="11">
    <location>
        <begin position="568"/>
        <end position="593"/>
    </location>
</feature>
<evidence type="ECO:0000256" key="10">
    <source>
        <dbReference type="SAM" id="MobiDB-lite"/>
    </source>
</evidence>
<evidence type="ECO:0000256" key="7">
    <source>
        <dbReference type="ARBA" id="ARBA00023242"/>
    </source>
</evidence>
<dbReference type="InterPro" id="IPR019786">
    <property type="entry name" value="Zinc_finger_PHD-type_CS"/>
</dbReference>
<evidence type="ECO:0000259" key="12">
    <source>
        <dbReference type="PROSITE" id="PS50950"/>
    </source>
</evidence>
<dbReference type="Pfam" id="PF05641">
    <property type="entry name" value="Agenet"/>
    <property type="match status" value="1"/>
</dbReference>
<dbReference type="SUPFAM" id="SSF57903">
    <property type="entry name" value="FYVE/PHD zinc finger"/>
    <property type="match status" value="1"/>
</dbReference>
<dbReference type="PROSITE" id="PS50157">
    <property type="entry name" value="ZINC_FINGER_C2H2_2"/>
    <property type="match status" value="1"/>
</dbReference>
<organism evidence="14 15">
    <name type="scientific">Anopheles melas</name>
    <dbReference type="NCBI Taxonomy" id="34690"/>
    <lineage>
        <taxon>Eukaryota</taxon>
        <taxon>Metazoa</taxon>
        <taxon>Ecdysozoa</taxon>
        <taxon>Arthropoda</taxon>
        <taxon>Hexapoda</taxon>
        <taxon>Insecta</taxon>
        <taxon>Pterygota</taxon>
        <taxon>Neoptera</taxon>
        <taxon>Endopterygota</taxon>
        <taxon>Diptera</taxon>
        <taxon>Nematocera</taxon>
        <taxon>Culicoidea</taxon>
        <taxon>Culicidae</taxon>
        <taxon>Anophelinae</taxon>
        <taxon>Anopheles</taxon>
    </lineage>
</organism>
<dbReference type="SUPFAM" id="SSF63748">
    <property type="entry name" value="Tudor/PWWP/MBT"/>
    <property type="match status" value="2"/>
</dbReference>
<dbReference type="Gene3D" id="3.30.890.10">
    <property type="entry name" value="Methyl-cpg-binding Protein 2, Chain A"/>
    <property type="match status" value="1"/>
</dbReference>
<dbReference type="PANTHER" id="PTHR15856:SF51">
    <property type="entry name" value="MBD-R2"/>
    <property type="match status" value="1"/>
</dbReference>
<dbReference type="Gene3D" id="2.30.30.140">
    <property type="match status" value="2"/>
</dbReference>
<dbReference type="PROSITE" id="PS01359">
    <property type="entry name" value="ZF_PHD_1"/>
    <property type="match status" value="1"/>
</dbReference>
<evidence type="ECO:0008006" key="16">
    <source>
        <dbReference type="Google" id="ProtNLM"/>
    </source>
</evidence>
<sequence>MGIRKCIVPECPSSSARPEDRGVTYHKIPYLDEMKRLWIVACHLPDDYFATKASNVCSRHFRRADFQEFKGKKYVLKLGVVPTVFPWTVTKPPGEAGSSTKSPQKPATKGKDDAKGAKAEETEEGEVPHEVGDMDGDILVKEDAKVTALLKSEQAQKGMATPDRSKPKAAAPSKRPSSSKKATKTPAKQARTAEPVASSTPGRKQTPKKGAGGETKPASTASTAKEKPAVPDEPEAGGAPEKPIDFTPGSKIEAQDFSGTWHAAKVVEVDTEEREVLVQFDKTDKLKSTTQEEWIPMDSVRLRPISNAIYSVGEKVFARWSDSRKFKATIKSVLENQMYEVVFDDGFAKICKSTHISRIKRSEDAKGDGPEREVVGAATDVGATVKAEPVEHGEGGEAAVESLVSLNQLRIPQVVKLSELPEIPQNGEWCCHWMNDYPVGESSEVDLPGGRVYTVIVPDWRMPEGWVKHIFQRITTYGKMDILLISPSGKVLRSRQEVKAYLAEIGEEYDPNRYDFGLHVKRAKQLGFCHYTQEYRDSFLPKPATEPVLLNTEVNIGAVKVKIIDNLFQCPEEDCLKTFRKENHLQIHIKHYHKELAKGLGDIPNMQDLAALRTPIELLETPKPVSRKSQAAATGATPKASTAQSAPAKEETREEEELIPAEMWVESTVVMSDGKVEEALKPPREIKQEAEKAPESDASLMAMDTEASLAEESSADASSTVTASTPASSSKSKGSGKVTKIKLFSQKKALSEGGKKVARHGLVTKKKASGGSKKSKRPKPSRRPAANRSAPALLRPNDTTLAGSFAYGSGGFQNETIGSIYDESINASVAGASGAAGGLVDENGEVIKIVRMRKEEIINCLCKVTEEDGLMVQCEMCLCWQHAFCQNIRHSSEVPDTYVCSICRYPYRGRASKRYAHDQDWLYEGKLPVAKYHVTNSRHTQRFDILKNSHTLTGNLLELKRFMHSLQMKINIAEKKDHPKMYLWSKKWEKSPPRGDGSSSSSVGGGADKPLQGDGATAQQQQQQQQQQLPQIPVPEAPIDPAECQTILLDHIQKLQNDAMGRLQAIEAQIIGLEAYDEKADLLESPTAKNYPKTKQTIHMLLNDLLKMKKIGEIHSDMHSLTM</sequence>
<feature type="region of interest" description="Disordered" evidence="10">
    <location>
        <begin position="89"/>
        <end position="137"/>
    </location>
</feature>
<dbReference type="GO" id="GO:0044545">
    <property type="term" value="C:NSL complex"/>
    <property type="evidence" value="ECO:0007669"/>
    <property type="project" value="TreeGrafter"/>
</dbReference>
<feature type="compositionally biased region" description="Low complexity" evidence="10">
    <location>
        <begin position="1019"/>
        <end position="1028"/>
    </location>
</feature>
<evidence type="ECO:0000256" key="5">
    <source>
        <dbReference type="ARBA" id="ARBA00022833"/>
    </source>
</evidence>
<dbReference type="Gene3D" id="6.20.210.20">
    <property type="entry name" value="THAP domain"/>
    <property type="match status" value="1"/>
</dbReference>
<dbReference type="InterPro" id="IPR013087">
    <property type="entry name" value="Znf_C2H2_type"/>
</dbReference>
<evidence type="ECO:0000313" key="15">
    <source>
        <dbReference type="Proteomes" id="UP000075902"/>
    </source>
</evidence>
<feature type="region of interest" description="Disordered" evidence="10">
    <location>
        <begin position="621"/>
        <end position="737"/>
    </location>
</feature>
<dbReference type="CDD" id="cd01396">
    <property type="entry name" value="MeCP2_MBD"/>
    <property type="match status" value="1"/>
</dbReference>
<dbReference type="CDD" id="cd20104">
    <property type="entry name" value="MBT_PHF20L1-like"/>
    <property type="match status" value="1"/>
</dbReference>
<feature type="compositionally biased region" description="Basic residues" evidence="10">
    <location>
        <begin position="756"/>
        <end position="782"/>
    </location>
</feature>
<dbReference type="CDD" id="cd20386">
    <property type="entry name" value="Tudor_PHF20-like"/>
    <property type="match status" value="1"/>
</dbReference>
<dbReference type="SMART" id="SM00355">
    <property type="entry name" value="ZnF_C2H2"/>
    <property type="match status" value="1"/>
</dbReference>
<dbReference type="SUPFAM" id="SSF57716">
    <property type="entry name" value="Glucocorticoid receptor-like (DNA-binding domain)"/>
    <property type="match status" value="1"/>
</dbReference>
<dbReference type="InterPro" id="IPR011011">
    <property type="entry name" value="Znf_FYVE_PHD"/>
</dbReference>
<dbReference type="EnsemblMetazoa" id="AMEC017686-RA">
    <property type="protein sequence ID" value="AMEC017686-PA"/>
    <property type="gene ID" value="AMEC017686"/>
</dbReference>
<dbReference type="InterPro" id="IPR006612">
    <property type="entry name" value="THAP_Znf"/>
</dbReference>
<keyword evidence="2" id="KW-0479">Metal-binding</keyword>
<dbReference type="PROSITE" id="PS00028">
    <property type="entry name" value="ZINC_FINGER_C2H2_1"/>
    <property type="match status" value="1"/>
</dbReference>
<feature type="domain" description="MBD" evidence="13">
    <location>
        <begin position="452"/>
        <end position="523"/>
    </location>
</feature>
<reference evidence="15" key="1">
    <citation type="submission" date="2014-01" db="EMBL/GenBank/DDBJ databases">
        <title>The Genome Sequence of Anopheles melas CM1001059_A (V2).</title>
        <authorList>
            <consortium name="The Broad Institute Genomics Platform"/>
            <person name="Neafsey D.E."/>
            <person name="Besansky N."/>
            <person name="Howell P."/>
            <person name="Walton C."/>
            <person name="Young S.K."/>
            <person name="Zeng Q."/>
            <person name="Gargeya S."/>
            <person name="Fitzgerald M."/>
            <person name="Haas B."/>
            <person name="Abouelleil A."/>
            <person name="Allen A.W."/>
            <person name="Alvarado L."/>
            <person name="Arachchi H.M."/>
            <person name="Berlin A.M."/>
            <person name="Chapman S.B."/>
            <person name="Gainer-Dewar J."/>
            <person name="Goldberg J."/>
            <person name="Griggs A."/>
            <person name="Gujja S."/>
            <person name="Hansen M."/>
            <person name="Howarth C."/>
            <person name="Imamovic A."/>
            <person name="Ireland A."/>
            <person name="Larimer J."/>
            <person name="McCowan C."/>
            <person name="Murphy C."/>
            <person name="Pearson M."/>
            <person name="Poon T.W."/>
            <person name="Priest M."/>
            <person name="Roberts A."/>
            <person name="Saif S."/>
            <person name="Shea T."/>
            <person name="Sisk P."/>
            <person name="Sykes S."/>
            <person name="Wortman J."/>
            <person name="Nusbaum C."/>
            <person name="Birren B."/>
        </authorList>
    </citation>
    <scope>NUCLEOTIDE SEQUENCE [LARGE SCALE GENOMIC DNA]</scope>
    <source>
        <strain evidence="15">CM1001059</strain>
    </source>
</reference>
<evidence type="ECO:0000256" key="1">
    <source>
        <dbReference type="ARBA" id="ARBA00004123"/>
    </source>
</evidence>
<dbReference type="InterPro" id="IPR002999">
    <property type="entry name" value="Tudor"/>
</dbReference>
<comment type="subcellular location">
    <subcellularLocation>
        <location evidence="1">Nucleus</location>
    </subcellularLocation>
</comment>
<feature type="region of interest" description="Disordered" evidence="10">
    <location>
        <begin position="152"/>
        <end position="252"/>
    </location>
</feature>
<dbReference type="Proteomes" id="UP000075902">
    <property type="component" value="Unassembled WGS sequence"/>
</dbReference>
<proteinExistence type="predicted"/>
<feature type="compositionally biased region" description="Low complexity" evidence="10">
    <location>
        <begin position="783"/>
        <end position="792"/>
    </location>
</feature>
<name>A0A182UC22_9DIPT</name>
<evidence type="ECO:0000259" key="11">
    <source>
        <dbReference type="PROSITE" id="PS50157"/>
    </source>
</evidence>
<dbReference type="PROSITE" id="PS50982">
    <property type="entry name" value="MBD"/>
    <property type="match status" value="1"/>
</dbReference>
<dbReference type="Pfam" id="PF18104">
    <property type="entry name" value="Tudor_2"/>
    <property type="match status" value="1"/>
</dbReference>
<evidence type="ECO:0000256" key="6">
    <source>
        <dbReference type="ARBA" id="ARBA00023125"/>
    </source>
</evidence>
<feature type="compositionally biased region" description="Low complexity" evidence="10">
    <location>
        <begin position="715"/>
        <end position="737"/>
    </location>
</feature>
<feature type="compositionally biased region" description="Basic and acidic residues" evidence="10">
    <location>
        <begin position="674"/>
        <end position="695"/>
    </location>
</feature>
<dbReference type="Pfam" id="PF01429">
    <property type="entry name" value="MBD"/>
    <property type="match status" value="1"/>
</dbReference>
<feature type="compositionally biased region" description="Basic and acidic residues" evidence="10">
    <location>
        <begin position="109"/>
        <end position="137"/>
    </location>
</feature>
<dbReference type="InterPro" id="IPR013083">
    <property type="entry name" value="Znf_RING/FYVE/PHD"/>
</dbReference>
<feature type="compositionally biased region" description="Low complexity" evidence="10">
    <location>
        <begin position="184"/>
        <end position="193"/>
    </location>
</feature>
<dbReference type="VEuPathDB" id="VectorBase:AMEC017686"/>
<dbReference type="Gene3D" id="3.30.40.10">
    <property type="entry name" value="Zinc/RING finger domain, C3HC4 (zinc finger)"/>
    <property type="match status" value="1"/>
</dbReference>
<dbReference type="STRING" id="34690.A0A182UC22"/>
<dbReference type="GO" id="GO:0008270">
    <property type="term" value="F:zinc ion binding"/>
    <property type="evidence" value="ECO:0007669"/>
    <property type="project" value="UniProtKB-KW"/>
</dbReference>
<keyword evidence="6 9" id="KW-0238">DNA-binding</keyword>
<dbReference type="InterPro" id="IPR043449">
    <property type="entry name" value="PHF20-like"/>
</dbReference>
<accession>A0A182UC22</accession>
<dbReference type="InterPro" id="IPR016177">
    <property type="entry name" value="DNA-bd_dom_sf"/>
</dbReference>
<evidence type="ECO:0000313" key="14">
    <source>
        <dbReference type="EnsemblMetazoa" id="AMEC017686-PA"/>
    </source>
</evidence>
<evidence type="ECO:0000259" key="13">
    <source>
        <dbReference type="PROSITE" id="PS50982"/>
    </source>
</evidence>
<keyword evidence="15" id="KW-1185">Reference proteome</keyword>
<dbReference type="InterPro" id="IPR001739">
    <property type="entry name" value="Methyl_CpG_DNA-bd"/>
</dbReference>
<evidence type="ECO:0000256" key="9">
    <source>
        <dbReference type="PROSITE-ProRule" id="PRU00309"/>
    </source>
</evidence>
<keyword evidence="3" id="KW-0677">Repeat</keyword>
<evidence type="ECO:0000256" key="4">
    <source>
        <dbReference type="ARBA" id="ARBA00022771"/>
    </source>
</evidence>
<dbReference type="InterPro" id="IPR040477">
    <property type="entry name" value="KDM4-like_Tudor"/>
</dbReference>
<evidence type="ECO:0000256" key="3">
    <source>
        <dbReference type="ARBA" id="ARBA00022737"/>
    </source>
</evidence>
<keyword evidence="7" id="KW-0539">Nucleus</keyword>
<dbReference type="SMART" id="SM00391">
    <property type="entry name" value="MBD"/>
    <property type="match status" value="1"/>
</dbReference>
<dbReference type="Pfam" id="PF05485">
    <property type="entry name" value="THAP"/>
    <property type="match status" value="1"/>
</dbReference>
<dbReference type="InterPro" id="IPR038441">
    <property type="entry name" value="THAP_Znf_sf"/>
</dbReference>
<dbReference type="Pfam" id="PF20826">
    <property type="entry name" value="PHD_5"/>
    <property type="match status" value="1"/>
</dbReference>
<keyword evidence="5" id="KW-0862">Zinc</keyword>
<dbReference type="SUPFAM" id="SSF54171">
    <property type="entry name" value="DNA-binding domain"/>
    <property type="match status" value="1"/>
</dbReference>
<reference evidence="14" key="2">
    <citation type="submission" date="2020-05" db="UniProtKB">
        <authorList>
            <consortium name="EnsemblMetazoa"/>
        </authorList>
    </citation>
    <scope>IDENTIFICATION</scope>
    <source>
        <strain evidence="14">CM1001059</strain>
    </source>
</reference>
<dbReference type="InterPro" id="IPR008395">
    <property type="entry name" value="Agenet-like_dom"/>
</dbReference>
<dbReference type="SMART" id="SM00333">
    <property type="entry name" value="TUDOR"/>
    <property type="match status" value="2"/>
</dbReference>